<dbReference type="Proteomes" id="UP000321299">
    <property type="component" value="Plasmid pNCYU-26-73-4"/>
</dbReference>
<organism evidence="1 2">
    <name type="scientific">Escherichia coli</name>
    <dbReference type="NCBI Taxonomy" id="562"/>
    <lineage>
        <taxon>Bacteria</taxon>
        <taxon>Pseudomonadati</taxon>
        <taxon>Pseudomonadota</taxon>
        <taxon>Gammaproteobacteria</taxon>
        <taxon>Enterobacterales</taxon>
        <taxon>Enterobacteriaceae</taxon>
        <taxon>Escherichia</taxon>
    </lineage>
</organism>
<dbReference type="EMBL" id="CP042619">
    <property type="protein sequence ID" value="QED76503.1"/>
    <property type="molecule type" value="Genomic_DNA"/>
</dbReference>
<gene>
    <name evidence="1" type="ORF">FTV93_28945</name>
</gene>
<sequence>MTSVYALVKCFHEFHSEHPLIIALRFLLNLAIYCKATTKSQSHQKTAKLFKIRATLQKEIRRAHTSVTYYH</sequence>
<geneLocation type="plasmid" evidence="2">
    <name>pncyu-26-73-4</name>
</geneLocation>
<name>A0A400LYA7_ECOLX</name>
<protein>
    <submittedName>
        <fullName evidence="1">Uncharacterized protein</fullName>
    </submittedName>
</protein>
<reference evidence="1 2" key="2">
    <citation type="submission" date="2019-08" db="EMBL/GenBank/DDBJ databases">
        <authorList>
            <person name="Chen F.-J."/>
            <person name="Wu H.-C."/>
            <person name="Liao Y.-C."/>
            <person name="Kuo S.-C."/>
        </authorList>
    </citation>
    <scope>NUCLEOTIDE SEQUENCE [LARGE SCALE GENOMIC DNA]</scope>
    <source>
        <strain evidence="1 2">NCYU-26-73</strain>
        <plasmid evidence="2">pncyu-26-73-4</plasmid>
    </source>
</reference>
<keyword evidence="1" id="KW-0614">Plasmid</keyword>
<proteinExistence type="predicted"/>
<evidence type="ECO:0000313" key="1">
    <source>
        <dbReference type="EMBL" id="QED76503.1"/>
    </source>
</evidence>
<reference evidence="1 2" key="1">
    <citation type="submission" date="2019-08" db="EMBL/GenBank/DDBJ databases">
        <title>Plasmid- and chromosome-located mcr-3 in mcr-1-positive Escherichia coli from diseased swine, Taiwan.</title>
        <authorList>
            <person name="Hsu C.-Y."/>
            <person name="Huang W.-C."/>
            <person name="Lauderdale T.-L."/>
        </authorList>
    </citation>
    <scope>NUCLEOTIDE SEQUENCE [LARGE SCALE GENOMIC DNA]</scope>
    <source>
        <strain evidence="1 2">NCYU-26-73</strain>
        <plasmid evidence="2">pncyu-26-73-4</plasmid>
    </source>
</reference>
<accession>A0A400LYA7</accession>
<dbReference type="AlphaFoldDB" id="A0A400LYA7"/>
<evidence type="ECO:0000313" key="2">
    <source>
        <dbReference type="Proteomes" id="UP000321299"/>
    </source>
</evidence>